<sequence>MGYGGRPLRRSESATSKAFKGASSTQNESPSVRIPSIAITCTAPFPYLAMNWNQQRWNFLARFFTSQ</sequence>
<keyword evidence="3" id="KW-1185">Reference proteome</keyword>
<protein>
    <submittedName>
        <fullName evidence="2">Uncharacterized protein</fullName>
    </submittedName>
</protein>
<reference evidence="2 3" key="1">
    <citation type="journal article" date="2019" name="Genome Biol. Evol.">
        <title>Insights into the evolution of the New World diploid cottons (Gossypium, subgenus Houzingenia) based on genome sequencing.</title>
        <authorList>
            <person name="Grover C.E."/>
            <person name="Arick M.A. 2nd"/>
            <person name="Thrash A."/>
            <person name="Conover J.L."/>
            <person name="Sanders W.S."/>
            <person name="Peterson D.G."/>
            <person name="Frelichowski J.E."/>
            <person name="Scheffler J.A."/>
            <person name="Scheffler B.E."/>
            <person name="Wendel J.F."/>
        </authorList>
    </citation>
    <scope>NUCLEOTIDE SEQUENCE [LARGE SCALE GENOMIC DNA]</scope>
    <source>
        <strain evidence="2">185</strain>
        <tissue evidence="2">Leaf</tissue>
    </source>
</reference>
<accession>A0A7J8WIF6</accession>
<feature type="region of interest" description="Disordered" evidence="1">
    <location>
        <begin position="1"/>
        <end position="31"/>
    </location>
</feature>
<gene>
    <name evidence="2" type="ORF">Goari_016314</name>
</gene>
<name>A0A7J8WIF6_GOSAI</name>
<comment type="caution">
    <text evidence="2">The sequence shown here is derived from an EMBL/GenBank/DDBJ whole genome shotgun (WGS) entry which is preliminary data.</text>
</comment>
<dbReference type="EMBL" id="JABFAA010000001">
    <property type="protein sequence ID" value="MBA0674733.1"/>
    <property type="molecule type" value="Genomic_DNA"/>
</dbReference>
<proteinExistence type="predicted"/>
<evidence type="ECO:0000313" key="3">
    <source>
        <dbReference type="Proteomes" id="UP000593577"/>
    </source>
</evidence>
<dbReference type="AlphaFoldDB" id="A0A7J8WIF6"/>
<evidence type="ECO:0000256" key="1">
    <source>
        <dbReference type="SAM" id="MobiDB-lite"/>
    </source>
</evidence>
<dbReference type="Proteomes" id="UP000593577">
    <property type="component" value="Unassembled WGS sequence"/>
</dbReference>
<feature type="non-terminal residue" evidence="2">
    <location>
        <position position="67"/>
    </location>
</feature>
<organism evidence="2 3">
    <name type="scientific">Gossypium aridum</name>
    <name type="common">American cotton</name>
    <name type="synonym">Erioxylum aridum</name>
    <dbReference type="NCBI Taxonomy" id="34290"/>
    <lineage>
        <taxon>Eukaryota</taxon>
        <taxon>Viridiplantae</taxon>
        <taxon>Streptophyta</taxon>
        <taxon>Embryophyta</taxon>
        <taxon>Tracheophyta</taxon>
        <taxon>Spermatophyta</taxon>
        <taxon>Magnoliopsida</taxon>
        <taxon>eudicotyledons</taxon>
        <taxon>Gunneridae</taxon>
        <taxon>Pentapetalae</taxon>
        <taxon>rosids</taxon>
        <taxon>malvids</taxon>
        <taxon>Malvales</taxon>
        <taxon>Malvaceae</taxon>
        <taxon>Malvoideae</taxon>
        <taxon>Gossypium</taxon>
    </lineage>
</organism>
<evidence type="ECO:0000313" key="2">
    <source>
        <dbReference type="EMBL" id="MBA0674733.1"/>
    </source>
</evidence>